<comment type="caution">
    <text evidence="2">The sequence shown here is derived from an EMBL/GenBank/DDBJ whole genome shotgun (WGS) entry which is preliminary data.</text>
</comment>
<dbReference type="InterPro" id="IPR029010">
    <property type="entry name" value="ThuA-like"/>
</dbReference>
<gene>
    <name evidence="2" type="ORF">FRZ32_10485</name>
</gene>
<evidence type="ECO:0000259" key="1">
    <source>
        <dbReference type="Pfam" id="PF06283"/>
    </source>
</evidence>
<dbReference type="EMBL" id="VOQQ01000001">
    <property type="protein sequence ID" value="TXC64048.1"/>
    <property type="molecule type" value="Genomic_DNA"/>
</dbReference>
<dbReference type="InterPro" id="IPR029062">
    <property type="entry name" value="Class_I_gatase-like"/>
</dbReference>
<dbReference type="AlphaFoldDB" id="A0A5C6TWE1"/>
<evidence type="ECO:0000313" key="3">
    <source>
        <dbReference type="Proteomes" id="UP000321249"/>
    </source>
</evidence>
<dbReference type="SUPFAM" id="SSF52317">
    <property type="entry name" value="Class I glutamine amidotransferase-like"/>
    <property type="match status" value="1"/>
</dbReference>
<accession>A0A5C6TWE1</accession>
<organism evidence="2 3">
    <name type="scientific">Allosphingosinicella ginsenosidimutans</name>
    <dbReference type="NCBI Taxonomy" id="1176539"/>
    <lineage>
        <taxon>Bacteria</taxon>
        <taxon>Pseudomonadati</taxon>
        <taxon>Pseudomonadota</taxon>
        <taxon>Alphaproteobacteria</taxon>
        <taxon>Sphingomonadales</taxon>
        <taxon>Sphingomonadaceae</taxon>
        <taxon>Allosphingosinicella</taxon>
    </lineage>
</organism>
<dbReference type="Proteomes" id="UP000321249">
    <property type="component" value="Unassembled WGS sequence"/>
</dbReference>
<dbReference type="Pfam" id="PF06283">
    <property type="entry name" value="ThuA"/>
    <property type="match status" value="1"/>
</dbReference>
<evidence type="ECO:0000313" key="2">
    <source>
        <dbReference type="EMBL" id="TXC64048.1"/>
    </source>
</evidence>
<dbReference type="RefSeq" id="WP_147043454.1">
    <property type="nucleotide sequence ID" value="NZ_BAABIR010000001.1"/>
</dbReference>
<name>A0A5C6TWE1_9SPHN</name>
<dbReference type="OrthoDB" id="109511at2"/>
<dbReference type="Gene3D" id="3.40.50.880">
    <property type="match status" value="1"/>
</dbReference>
<protein>
    <submittedName>
        <fullName evidence="2">ThuA domain-containing protein</fullName>
    </submittedName>
</protein>
<feature type="domain" description="ThuA-like" evidence="1">
    <location>
        <begin position="35"/>
        <end position="261"/>
    </location>
</feature>
<proteinExistence type="predicted"/>
<keyword evidence="3" id="KW-1185">Reference proteome</keyword>
<reference evidence="2 3" key="1">
    <citation type="journal article" date="2015" name="J. Microbiol.">
        <title>Sphingosinicella ginsenosidimutans sp. nov., with ginsenoside converting activity.</title>
        <authorList>
            <person name="Kim J.K."/>
            <person name="Kang M.S."/>
            <person name="Park S.C."/>
            <person name="Kim K.M."/>
            <person name="Choi K."/>
            <person name="Yoon M.H."/>
            <person name="Im W.T."/>
        </authorList>
    </citation>
    <scope>NUCLEOTIDE SEQUENCE [LARGE SCALE GENOMIC DNA]</scope>
    <source>
        <strain evidence="2 3">BS-11</strain>
    </source>
</reference>
<sequence>MPRIDYSTPLRVLVSVRGHGFDRTAFDRLFSDMDGIEATMVDQPASAQLMNPEAMADYKALVLYDMPGIDFGGPGKPSAVEPPPWLRDRLASLLKAGKGVVALHHALAGWPAWPEYGEWLGGRFLYRPGVVRGRPVADSGYRHDIGHEVTVLADHPVVAGLPPRFRLRDELYLAEIFDDTLIPLLRSDYAFTAANFWSSAAAMDGRMFDNSGWSHPDGSGLVGWVKRALASPLVYLQPGDGPTAYDDPHVRRLVENAIRWVTSPAALAWARSGAG</sequence>